<protein>
    <recommendedName>
        <fullName evidence="2">CxC2-like cysteine cluster KDZ transposase-associated domain-containing protein</fullName>
    </recommendedName>
</protein>
<reference evidence="3" key="1">
    <citation type="submission" date="2023-03" db="EMBL/GenBank/DDBJ databases">
        <title>Massive genome expansion in bonnet fungi (Mycena s.s.) driven by repeated elements and novel gene families across ecological guilds.</title>
        <authorList>
            <consortium name="Lawrence Berkeley National Laboratory"/>
            <person name="Harder C.B."/>
            <person name="Miyauchi S."/>
            <person name="Viragh M."/>
            <person name="Kuo A."/>
            <person name="Thoen E."/>
            <person name="Andreopoulos B."/>
            <person name="Lu D."/>
            <person name="Skrede I."/>
            <person name="Drula E."/>
            <person name="Henrissat B."/>
            <person name="Morin E."/>
            <person name="Kohler A."/>
            <person name="Barry K."/>
            <person name="LaButti K."/>
            <person name="Morin E."/>
            <person name="Salamov A."/>
            <person name="Lipzen A."/>
            <person name="Mereny Z."/>
            <person name="Hegedus B."/>
            <person name="Baldrian P."/>
            <person name="Stursova M."/>
            <person name="Weitz H."/>
            <person name="Taylor A."/>
            <person name="Grigoriev I.V."/>
            <person name="Nagy L.G."/>
            <person name="Martin F."/>
            <person name="Kauserud H."/>
        </authorList>
    </citation>
    <scope>NUCLEOTIDE SEQUENCE</scope>
    <source>
        <strain evidence="3">CBHHK182m</strain>
    </source>
</reference>
<dbReference type="Pfam" id="PF18803">
    <property type="entry name" value="CxC2"/>
    <property type="match status" value="1"/>
</dbReference>
<dbReference type="EMBL" id="JARKIB010000206">
    <property type="protein sequence ID" value="KAJ7723990.1"/>
    <property type="molecule type" value="Genomic_DNA"/>
</dbReference>
<dbReference type="InterPro" id="IPR040521">
    <property type="entry name" value="KDZ"/>
</dbReference>
<proteinExistence type="predicted"/>
<keyword evidence="4" id="KW-1185">Reference proteome</keyword>
<accession>A0AAD7MM81</accession>
<feature type="region of interest" description="Disordered" evidence="1">
    <location>
        <begin position="472"/>
        <end position="492"/>
    </location>
</feature>
<dbReference type="PANTHER" id="PTHR33096">
    <property type="entry name" value="CXC2 DOMAIN-CONTAINING PROTEIN"/>
    <property type="match status" value="1"/>
</dbReference>
<feature type="compositionally biased region" description="Low complexity" evidence="1">
    <location>
        <begin position="299"/>
        <end position="332"/>
    </location>
</feature>
<feature type="region of interest" description="Disordered" evidence="1">
    <location>
        <begin position="15"/>
        <end position="37"/>
    </location>
</feature>
<dbReference type="AlphaFoldDB" id="A0AAD7MM81"/>
<feature type="domain" description="CxC2-like cysteine cluster KDZ transposase-associated" evidence="2">
    <location>
        <begin position="154"/>
        <end position="220"/>
    </location>
</feature>
<dbReference type="Proteomes" id="UP001215598">
    <property type="component" value="Unassembled WGS sequence"/>
</dbReference>
<name>A0AAD7MM81_9AGAR</name>
<organism evidence="3 4">
    <name type="scientific">Mycena metata</name>
    <dbReference type="NCBI Taxonomy" id="1033252"/>
    <lineage>
        <taxon>Eukaryota</taxon>
        <taxon>Fungi</taxon>
        <taxon>Dikarya</taxon>
        <taxon>Basidiomycota</taxon>
        <taxon>Agaricomycotina</taxon>
        <taxon>Agaricomycetes</taxon>
        <taxon>Agaricomycetidae</taxon>
        <taxon>Agaricales</taxon>
        <taxon>Marasmiineae</taxon>
        <taxon>Mycenaceae</taxon>
        <taxon>Mycena</taxon>
    </lineage>
</organism>
<evidence type="ECO:0000313" key="4">
    <source>
        <dbReference type="Proteomes" id="UP001215598"/>
    </source>
</evidence>
<evidence type="ECO:0000259" key="2">
    <source>
        <dbReference type="Pfam" id="PF18803"/>
    </source>
</evidence>
<evidence type="ECO:0000256" key="1">
    <source>
        <dbReference type="SAM" id="MobiDB-lite"/>
    </source>
</evidence>
<dbReference type="Pfam" id="PF18758">
    <property type="entry name" value="KDZ"/>
    <property type="match status" value="1"/>
</dbReference>
<comment type="caution">
    <text evidence="3">The sequence shown here is derived from an EMBL/GenBank/DDBJ whole genome shotgun (WGS) entry which is preliminary data.</text>
</comment>
<dbReference type="InterPro" id="IPR041457">
    <property type="entry name" value="CxC2_KDZ-assoc"/>
</dbReference>
<sequence length="655" mass="73077">MGILKFKQKDIARAQRKSEWKPALVEGPRAPHYLSQPKPGKGPVVYLANGRTLIQTLVPGSSRRSDLDVFGQPDDSAPSENLGNFFFGDDVDIETPRSPRKQGGPSPSKQRKADQWTTWQETVIPGLRSVFLELWHKTKGLREADGLTPPSRPKSPCPCGKGTLLRISVVAFTTIADVEIEACQCRPAAEQLLRSGLFPSAPLRPTVAVDLRVLELAMKLFVRMPPNNTAWTAAMEDFLSGLGYTLETKGALRRHFASSLEWYNYLHHQVDHALDDQIEIYRQSWLEKREQADRSSERPQAANATPNSPNPADTSSQPQAADGPAAAPNAAAKRGRRRERSMSRDRSPSPTPAAGRGKKDVPAAAPNPAAKKGRRRERSMSHDRSPSPTPAAGRGKKRRRQPTPDGPENQNPFKDPPPRTRASEYLRGRCAACFGDLKHDESATKRNKGAADPAKFHPETHFVPENLSAEMEDYPASKKKKTTVEEVPDEENAAEDGYEYSLKVPRSVLDACEASFTAADQKREKASTQFYDDTALMALLCRHDRVLWLVNMHSAGEKQFNVWLLLETLFQHLPLDIRVGVLYDIACQLERSALRWGFLKRYIARLAFAVSVFHAFGHAWACQLIYHPRKRLGFGFSPYSHAQGQRRELMEADGS</sequence>
<gene>
    <name evidence="3" type="ORF">B0H16DRAFT_1472588</name>
</gene>
<feature type="region of interest" description="Disordered" evidence="1">
    <location>
        <begin position="63"/>
        <end position="116"/>
    </location>
</feature>
<feature type="region of interest" description="Disordered" evidence="1">
    <location>
        <begin position="290"/>
        <end position="422"/>
    </location>
</feature>
<evidence type="ECO:0000313" key="3">
    <source>
        <dbReference type="EMBL" id="KAJ7723990.1"/>
    </source>
</evidence>
<dbReference type="PANTHER" id="PTHR33096:SF1">
    <property type="entry name" value="CXC1-LIKE CYSTEINE CLUSTER ASSOCIATED WITH KDZ TRANSPOSASES DOMAIN-CONTAINING PROTEIN"/>
    <property type="match status" value="1"/>
</dbReference>